<protein>
    <submittedName>
        <fullName evidence="2">Uncharacterized protein</fullName>
    </submittedName>
</protein>
<keyword evidence="3" id="KW-1185">Reference proteome</keyword>
<gene>
    <name evidence="2" type="ORF">FKW44_008080</name>
</gene>
<evidence type="ECO:0000256" key="1">
    <source>
        <dbReference type="SAM" id="MobiDB-lite"/>
    </source>
</evidence>
<sequence length="63" mass="7175">MGQDMLNFIKSSYSSSLRLFSDEKRSTMTALTTGRTPRGSARLLRTCPWSSSPRTRTQSWSWA</sequence>
<dbReference type="Proteomes" id="UP000595437">
    <property type="component" value="Chromosome 5"/>
</dbReference>
<proteinExistence type="predicted"/>
<dbReference type="EMBL" id="CP045894">
    <property type="protein sequence ID" value="QQP55042.1"/>
    <property type="molecule type" value="Genomic_DNA"/>
</dbReference>
<feature type="compositionally biased region" description="Polar residues" evidence="1">
    <location>
        <begin position="48"/>
        <end position="63"/>
    </location>
</feature>
<organism evidence="2 3">
    <name type="scientific">Caligus rogercresseyi</name>
    <name type="common">Sea louse</name>
    <dbReference type="NCBI Taxonomy" id="217165"/>
    <lineage>
        <taxon>Eukaryota</taxon>
        <taxon>Metazoa</taxon>
        <taxon>Ecdysozoa</taxon>
        <taxon>Arthropoda</taxon>
        <taxon>Crustacea</taxon>
        <taxon>Multicrustacea</taxon>
        <taxon>Hexanauplia</taxon>
        <taxon>Copepoda</taxon>
        <taxon>Siphonostomatoida</taxon>
        <taxon>Caligidae</taxon>
        <taxon>Caligus</taxon>
    </lineage>
</organism>
<feature type="region of interest" description="Disordered" evidence="1">
    <location>
        <begin position="43"/>
        <end position="63"/>
    </location>
</feature>
<accession>A0A7T8QU08</accession>
<evidence type="ECO:0000313" key="2">
    <source>
        <dbReference type="EMBL" id="QQP55042.1"/>
    </source>
</evidence>
<name>A0A7T8QU08_CALRO</name>
<reference evidence="3" key="1">
    <citation type="submission" date="2021-01" db="EMBL/GenBank/DDBJ databases">
        <title>Caligus Genome Assembly.</title>
        <authorList>
            <person name="Gallardo-Escarate C."/>
        </authorList>
    </citation>
    <scope>NUCLEOTIDE SEQUENCE [LARGE SCALE GENOMIC DNA]</scope>
</reference>
<evidence type="ECO:0000313" key="3">
    <source>
        <dbReference type="Proteomes" id="UP000595437"/>
    </source>
</evidence>
<dbReference type="AlphaFoldDB" id="A0A7T8QU08"/>